<reference evidence="2 3" key="1">
    <citation type="submission" date="2016-01" db="EMBL/GenBank/DDBJ databases">
        <title>Genome Sequences of Twelve Sporeforming Bacillus Species Isolated from Foods.</title>
        <authorList>
            <person name="Berendsen E.M."/>
            <person name="Wells-Bennik M.H."/>
            <person name="Krawcyk A.O."/>
            <person name="De Jong A."/>
            <person name="Holsappel S."/>
            <person name="Eijlander R.T."/>
            <person name="Kuipers O.P."/>
        </authorList>
    </citation>
    <scope>NUCLEOTIDE SEQUENCE [LARGE SCALE GENOMIC DNA]</scope>
    <source>
        <strain evidence="2 3">B4099</strain>
    </source>
</reference>
<dbReference type="Proteomes" id="UP000075304">
    <property type="component" value="Unassembled WGS sequence"/>
</dbReference>
<dbReference type="AlphaFoldDB" id="A0A150K6Y5"/>
<sequence>MIIRKPNQARFFCPFLPLGLPPLQYRDAGIFSGSFFFLNGLFFLFIVLSAHSVI</sequence>
<name>A0A150K6Y5_HEYCO</name>
<evidence type="ECO:0000256" key="1">
    <source>
        <dbReference type="SAM" id="Phobius"/>
    </source>
</evidence>
<protein>
    <submittedName>
        <fullName evidence="2">Uncharacterized protein</fullName>
    </submittedName>
</protein>
<dbReference type="EMBL" id="LQYI01000090">
    <property type="protein sequence ID" value="KYC65339.1"/>
    <property type="molecule type" value="Genomic_DNA"/>
</dbReference>
<organism evidence="2 3">
    <name type="scientific">Heyndrickxia coagulans</name>
    <name type="common">Weizmannia coagulans</name>
    <dbReference type="NCBI Taxonomy" id="1398"/>
    <lineage>
        <taxon>Bacteria</taxon>
        <taxon>Bacillati</taxon>
        <taxon>Bacillota</taxon>
        <taxon>Bacilli</taxon>
        <taxon>Bacillales</taxon>
        <taxon>Bacillaceae</taxon>
        <taxon>Heyndrickxia</taxon>
    </lineage>
</organism>
<keyword evidence="1" id="KW-1133">Transmembrane helix</keyword>
<dbReference type="PATRIC" id="fig|1398.25.peg.366"/>
<keyword evidence="1" id="KW-0812">Transmembrane</keyword>
<keyword evidence="1" id="KW-0472">Membrane</keyword>
<gene>
    <name evidence="2" type="ORF">B4099_3348</name>
</gene>
<evidence type="ECO:0000313" key="3">
    <source>
        <dbReference type="Proteomes" id="UP000075304"/>
    </source>
</evidence>
<feature type="transmembrane region" description="Helical" evidence="1">
    <location>
        <begin position="28"/>
        <end position="48"/>
    </location>
</feature>
<accession>A0A150K6Y5</accession>
<evidence type="ECO:0000313" key="2">
    <source>
        <dbReference type="EMBL" id="KYC65339.1"/>
    </source>
</evidence>
<comment type="caution">
    <text evidence="2">The sequence shown here is derived from an EMBL/GenBank/DDBJ whole genome shotgun (WGS) entry which is preliminary data.</text>
</comment>
<proteinExistence type="predicted"/>